<feature type="region of interest" description="Disordered" evidence="1">
    <location>
        <begin position="479"/>
        <end position="510"/>
    </location>
</feature>
<organism evidence="2 3">
    <name type="scientific">Rhizoctonia solani</name>
    <dbReference type="NCBI Taxonomy" id="456999"/>
    <lineage>
        <taxon>Eukaryota</taxon>
        <taxon>Fungi</taxon>
        <taxon>Dikarya</taxon>
        <taxon>Basidiomycota</taxon>
        <taxon>Agaricomycotina</taxon>
        <taxon>Agaricomycetes</taxon>
        <taxon>Cantharellales</taxon>
        <taxon>Ceratobasidiaceae</taxon>
        <taxon>Rhizoctonia</taxon>
    </lineage>
</organism>
<dbReference type="AlphaFoldDB" id="A0A8H3HC78"/>
<dbReference type="EMBL" id="CAJMWZ010006188">
    <property type="protein sequence ID" value="CAE6517557.1"/>
    <property type="molecule type" value="Genomic_DNA"/>
</dbReference>
<proteinExistence type="predicted"/>
<feature type="compositionally biased region" description="Polar residues" evidence="1">
    <location>
        <begin position="209"/>
        <end position="222"/>
    </location>
</feature>
<reference evidence="2" key="1">
    <citation type="submission" date="2021-01" db="EMBL/GenBank/DDBJ databases">
        <authorList>
            <person name="Kaushik A."/>
        </authorList>
    </citation>
    <scope>NUCLEOTIDE SEQUENCE</scope>
    <source>
        <strain evidence="2">Type strain: AG8-Rh-89/</strain>
    </source>
</reference>
<protein>
    <submittedName>
        <fullName evidence="2">Uncharacterized protein</fullName>
    </submittedName>
</protein>
<feature type="region of interest" description="Disordered" evidence="1">
    <location>
        <begin position="198"/>
        <end position="250"/>
    </location>
</feature>
<feature type="compositionally biased region" description="Basic and acidic residues" evidence="1">
    <location>
        <begin position="223"/>
        <end position="245"/>
    </location>
</feature>
<evidence type="ECO:0000313" key="2">
    <source>
        <dbReference type="EMBL" id="CAE6517557.1"/>
    </source>
</evidence>
<name>A0A8H3HC78_9AGAM</name>
<dbReference type="Proteomes" id="UP000663850">
    <property type="component" value="Unassembled WGS sequence"/>
</dbReference>
<comment type="caution">
    <text evidence="2">The sequence shown here is derived from an EMBL/GenBank/DDBJ whole genome shotgun (WGS) entry which is preliminary data.</text>
</comment>
<accession>A0A8H3HC78</accession>
<sequence length="592" mass="65603">MLAPFGNDGESRFMEKFGARLKSRLMDLSGGLRAETRYRMNDLLWYSTIREDLSGFIEELVKVTILELLQERFLTVPDSYHGSDKPLEQLKYQLLVLWTLLLRSSGTRTTPTPTQFQLKKLKQKQVHPARDTPPRGCSRDLGILNKSTPTQFQLNQQKPADHAACESLLQYIVNKIGALAESIPTKFQLEGEQKPVDHVAHDSPHGPNKLTTLPESTTTHFQPKNDQRPVDRAAPNHDHTAHDSPLRGGINKLGAPCRSDRLADESSINIHQFLTLCKPYLGQIVAWLLDVISLIWGITILAPHVVLTIDQQLEAMVNELEGLGKISCSDLERDIQALCALTENQTGLWFNSPWDGICSFLEAYALDDILKEIFKPKVDFIAKYGQQEKLDSKTVALFQDHIIERIKIHAQEVERNWLGSAVDLQAQLEDVLSLVWKRIREDDSLTEKVVKQLGSFISVFLISNVPIQVSNMKLANQTSTMSGDITTPAQTDQPTGTTPPLSEPPDQSSIKALDGVSTLAQTAALDRPAGTASPSPEPPNQTPVALEGVPTPAHIVAPDRPTRIISASPEHTKQTPVTLEDTATPAKKSKVV</sequence>
<feature type="region of interest" description="Disordered" evidence="1">
    <location>
        <begin position="525"/>
        <end position="592"/>
    </location>
</feature>
<evidence type="ECO:0000256" key="1">
    <source>
        <dbReference type="SAM" id="MobiDB-lite"/>
    </source>
</evidence>
<evidence type="ECO:0000313" key="3">
    <source>
        <dbReference type="Proteomes" id="UP000663850"/>
    </source>
</evidence>
<gene>
    <name evidence="2" type="ORF">RDB_LOCUS114082</name>
</gene>